<name>A0ABM8AXF0_9BACT</name>
<evidence type="ECO:0000313" key="2">
    <source>
        <dbReference type="Proteomes" id="UP001317742"/>
    </source>
</evidence>
<proteinExistence type="predicted"/>
<dbReference type="EMBL" id="AP026709">
    <property type="protein sequence ID" value="BDQ36161.1"/>
    <property type="molecule type" value="Genomic_DNA"/>
</dbReference>
<accession>A0ABM8AXF0</accession>
<dbReference type="Proteomes" id="UP001317742">
    <property type="component" value="Chromosome"/>
</dbReference>
<reference evidence="1 2" key="1">
    <citation type="submission" date="2022-08" db="EMBL/GenBank/DDBJ databases">
        <title>Genome Sequence of the sulphate-reducing bacterium, Pseudodesulfovibrio sp. SYK.</title>
        <authorList>
            <person name="Kondo R."/>
            <person name="Kataoka T."/>
        </authorList>
    </citation>
    <scope>NUCLEOTIDE SEQUENCE [LARGE SCALE GENOMIC DNA]</scope>
    <source>
        <strain evidence="1 2">SYK</strain>
    </source>
</reference>
<protein>
    <submittedName>
        <fullName evidence="1">Uncharacterized protein</fullName>
    </submittedName>
</protein>
<sequence>MSLIKRWMEEQEEQDVFINALKAVIENEEIDNEISLGISKKILDDESIDNLSDKQINVFNKYIDPHLTPECDSDECLGNGKIQMIDLPEAYNQKFELGGLYCEECVNYKIRLQNLMDEDD</sequence>
<organism evidence="1 2">
    <name type="scientific">Pseudodesulfovibrio nedwellii</name>
    <dbReference type="NCBI Taxonomy" id="2973072"/>
    <lineage>
        <taxon>Bacteria</taxon>
        <taxon>Pseudomonadati</taxon>
        <taxon>Thermodesulfobacteriota</taxon>
        <taxon>Desulfovibrionia</taxon>
        <taxon>Desulfovibrionales</taxon>
        <taxon>Desulfovibrionaceae</taxon>
    </lineage>
</organism>
<evidence type="ECO:0000313" key="1">
    <source>
        <dbReference type="EMBL" id="BDQ36161.1"/>
    </source>
</evidence>
<dbReference type="RefSeq" id="WP_281762082.1">
    <property type="nucleotide sequence ID" value="NZ_AP026709.1"/>
</dbReference>
<keyword evidence="2" id="KW-1185">Reference proteome</keyword>
<gene>
    <name evidence="1" type="ORF">SYK_05210</name>
</gene>